<sequence length="102" mass="11254">MRCKQELPVPPCRFASRMVSGHLRRMKELVRANDPVLLSAIGALLNGANIPHVMLDQNMSVLEGSIGILQRRVLVPEEHLRTARQVLSDAGLAHELRPDDGA</sequence>
<dbReference type="InterPro" id="IPR011322">
    <property type="entry name" value="N-reg_PII-like_a/b"/>
</dbReference>
<dbReference type="Proteomes" id="UP000236884">
    <property type="component" value="Chromosome"/>
</dbReference>
<dbReference type="Pfam" id="PF09413">
    <property type="entry name" value="DUF2007"/>
    <property type="match status" value="1"/>
</dbReference>
<dbReference type="EMBL" id="AP014946">
    <property type="protein sequence ID" value="BAT59057.1"/>
    <property type="molecule type" value="Genomic_DNA"/>
</dbReference>
<keyword evidence="3" id="KW-1185">Reference proteome</keyword>
<dbReference type="InterPro" id="IPR018551">
    <property type="entry name" value="DUF2007"/>
</dbReference>
<evidence type="ECO:0000313" key="3">
    <source>
        <dbReference type="Proteomes" id="UP000236884"/>
    </source>
</evidence>
<accession>A0A0S3PSW2</accession>
<evidence type="ECO:0000313" key="2">
    <source>
        <dbReference type="EMBL" id="BAT59057.1"/>
    </source>
</evidence>
<gene>
    <name evidence="2" type="ORF">GJW-30_1_01586</name>
</gene>
<feature type="domain" description="DUF2007" evidence="1">
    <location>
        <begin position="26"/>
        <end position="90"/>
    </location>
</feature>
<dbReference type="KEGG" id="vgo:GJW-30_1_01586"/>
<dbReference type="SUPFAM" id="SSF54913">
    <property type="entry name" value="GlnB-like"/>
    <property type="match status" value="1"/>
</dbReference>
<dbReference type="AlphaFoldDB" id="A0A0S3PSW2"/>
<name>A0A0S3PSW2_9BRAD</name>
<organism evidence="2 3">
    <name type="scientific">Variibacter gotjawalensis</name>
    <dbReference type="NCBI Taxonomy" id="1333996"/>
    <lineage>
        <taxon>Bacteria</taxon>
        <taxon>Pseudomonadati</taxon>
        <taxon>Pseudomonadota</taxon>
        <taxon>Alphaproteobacteria</taxon>
        <taxon>Hyphomicrobiales</taxon>
        <taxon>Nitrobacteraceae</taxon>
        <taxon>Variibacter</taxon>
    </lineage>
</organism>
<dbReference type="Gene3D" id="3.30.70.790">
    <property type="entry name" value="UreE, C-terminal domain"/>
    <property type="match status" value="1"/>
</dbReference>
<reference evidence="2 3" key="1">
    <citation type="submission" date="2015-08" db="EMBL/GenBank/DDBJ databases">
        <title>Investigation of the bacterial diversity of lava forest soil.</title>
        <authorList>
            <person name="Lee J.S."/>
        </authorList>
    </citation>
    <scope>NUCLEOTIDE SEQUENCE [LARGE SCALE GENOMIC DNA]</scope>
    <source>
        <strain evidence="2 3">GJW-30</strain>
    </source>
</reference>
<protein>
    <recommendedName>
        <fullName evidence="1">DUF2007 domain-containing protein</fullName>
    </recommendedName>
</protein>
<evidence type="ECO:0000259" key="1">
    <source>
        <dbReference type="Pfam" id="PF09413"/>
    </source>
</evidence>
<proteinExistence type="predicted"/>